<feature type="domain" description="HTH LytTR-type" evidence="5">
    <location>
        <begin position="134"/>
        <end position="237"/>
    </location>
</feature>
<comment type="caution">
    <text evidence="6">The sequence shown here is derived from an EMBL/GenBank/DDBJ whole genome shotgun (WGS) entry which is preliminary data.</text>
</comment>
<dbReference type="SMART" id="SM00448">
    <property type="entry name" value="REC"/>
    <property type="match status" value="1"/>
</dbReference>
<dbReference type="InterPro" id="IPR039420">
    <property type="entry name" value="WalR-like"/>
</dbReference>
<dbReference type="InterPro" id="IPR001789">
    <property type="entry name" value="Sig_transdc_resp-reg_receiver"/>
</dbReference>
<evidence type="ECO:0000256" key="2">
    <source>
        <dbReference type="ARBA" id="ARBA00023125"/>
    </source>
</evidence>
<reference evidence="6 7" key="1">
    <citation type="submission" date="2020-08" db="EMBL/GenBank/DDBJ databases">
        <title>Genomic Encyclopedia of Type Strains, Phase III (KMG-III): the genomes of soil and plant-associated and newly described type strains.</title>
        <authorList>
            <person name="Whitman W."/>
        </authorList>
    </citation>
    <scope>NUCLEOTIDE SEQUENCE [LARGE SCALE GENOMIC DNA]</scope>
    <source>
        <strain evidence="6 7">CECT 8654</strain>
    </source>
</reference>
<keyword evidence="7" id="KW-1185">Reference proteome</keyword>
<evidence type="ECO:0000313" key="7">
    <source>
        <dbReference type="Proteomes" id="UP000537130"/>
    </source>
</evidence>
<keyword evidence="1" id="KW-0902">Two-component regulatory system</keyword>
<organism evidence="6 7">
    <name type="scientific">Litorivivens lipolytica</name>
    <dbReference type="NCBI Taxonomy" id="1524264"/>
    <lineage>
        <taxon>Bacteria</taxon>
        <taxon>Pseudomonadati</taxon>
        <taxon>Pseudomonadota</taxon>
        <taxon>Gammaproteobacteria</taxon>
        <taxon>Litorivivens</taxon>
    </lineage>
</organism>
<dbReference type="GO" id="GO:0000976">
    <property type="term" value="F:transcription cis-regulatory region binding"/>
    <property type="evidence" value="ECO:0007669"/>
    <property type="project" value="TreeGrafter"/>
</dbReference>
<evidence type="ECO:0000259" key="5">
    <source>
        <dbReference type="PROSITE" id="PS50930"/>
    </source>
</evidence>
<dbReference type="GO" id="GO:0006355">
    <property type="term" value="P:regulation of DNA-templated transcription"/>
    <property type="evidence" value="ECO:0007669"/>
    <property type="project" value="TreeGrafter"/>
</dbReference>
<feature type="domain" description="Response regulatory" evidence="4">
    <location>
        <begin position="2"/>
        <end position="116"/>
    </location>
</feature>
<dbReference type="Gene3D" id="2.40.50.1020">
    <property type="entry name" value="LytTr DNA-binding domain"/>
    <property type="match status" value="1"/>
</dbReference>
<feature type="modified residue" description="4-aspartylphosphate" evidence="3">
    <location>
        <position position="53"/>
    </location>
</feature>
<protein>
    <submittedName>
        <fullName evidence="6">Two-component system response regulator AlgR</fullName>
    </submittedName>
</protein>
<dbReference type="GO" id="GO:0000156">
    <property type="term" value="F:phosphorelay response regulator activity"/>
    <property type="evidence" value="ECO:0007669"/>
    <property type="project" value="TreeGrafter"/>
</dbReference>
<dbReference type="Proteomes" id="UP000537130">
    <property type="component" value="Unassembled WGS sequence"/>
</dbReference>
<evidence type="ECO:0000256" key="1">
    <source>
        <dbReference type="ARBA" id="ARBA00023012"/>
    </source>
</evidence>
<evidence type="ECO:0000259" key="4">
    <source>
        <dbReference type="PROSITE" id="PS50110"/>
    </source>
</evidence>
<dbReference type="Pfam" id="PF00072">
    <property type="entry name" value="Response_reg"/>
    <property type="match status" value="1"/>
</dbReference>
<dbReference type="EMBL" id="JACHWY010000002">
    <property type="protein sequence ID" value="MBB3047512.1"/>
    <property type="molecule type" value="Genomic_DNA"/>
</dbReference>
<dbReference type="GO" id="GO:0005829">
    <property type="term" value="C:cytosol"/>
    <property type="evidence" value="ECO:0007669"/>
    <property type="project" value="TreeGrafter"/>
</dbReference>
<dbReference type="PANTHER" id="PTHR48111">
    <property type="entry name" value="REGULATOR OF RPOS"/>
    <property type="match status" value="1"/>
</dbReference>
<dbReference type="Gene3D" id="3.40.50.2300">
    <property type="match status" value="1"/>
</dbReference>
<dbReference type="PANTHER" id="PTHR48111:SF3">
    <property type="entry name" value="TRANSCRIPTIONAL REGULATORY PROTEIN BTSR"/>
    <property type="match status" value="1"/>
</dbReference>
<dbReference type="AlphaFoldDB" id="A0A7W4W4Y0"/>
<evidence type="ECO:0000313" key="6">
    <source>
        <dbReference type="EMBL" id="MBB3047512.1"/>
    </source>
</evidence>
<dbReference type="SMART" id="SM00850">
    <property type="entry name" value="LytTR"/>
    <property type="match status" value="1"/>
</dbReference>
<evidence type="ECO:0000256" key="3">
    <source>
        <dbReference type="PROSITE-ProRule" id="PRU00169"/>
    </source>
</evidence>
<proteinExistence type="predicted"/>
<dbReference type="InterPro" id="IPR007492">
    <property type="entry name" value="LytTR_DNA-bd_dom"/>
</dbReference>
<dbReference type="Pfam" id="PF04397">
    <property type="entry name" value="LytTR"/>
    <property type="match status" value="1"/>
</dbReference>
<name>A0A7W4W4Y0_9GAMM</name>
<keyword evidence="2" id="KW-0238">DNA-binding</keyword>
<dbReference type="PROSITE" id="PS50110">
    <property type="entry name" value="RESPONSE_REGULATORY"/>
    <property type="match status" value="1"/>
</dbReference>
<gene>
    <name evidence="6" type="ORF">FHR99_001778</name>
</gene>
<dbReference type="RefSeq" id="WP_183410291.1">
    <property type="nucleotide sequence ID" value="NZ_JACHWY010000002.1"/>
</dbReference>
<dbReference type="InterPro" id="IPR011006">
    <property type="entry name" value="CheY-like_superfamily"/>
</dbReference>
<dbReference type="PROSITE" id="PS50930">
    <property type="entry name" value="HTH_LYTTR"/>
    <property type="match status" value="1"/>
</dbReference>
<accession>A0A7W4W4Y0</accession>
<keyword evidence="3" id="KW-0597">Phosphoprotein</keyword>
<dbReference type="GO" id="GO:0032993">
    <property type="term" value="C:protein-DNA complex"/>
    <property type="evidence" value="ECO:0007669"/>
    <property type="project" value="TreeGrafter"/>
</dbReference>
<dbReference type="SUPFAM" id="SSF52172">
    <property type="entry name" value="CheY-like"/>
    <property type="match status" value="1"/>
</dbReference>
<sequence length="242" mass="26605">MKVLIVDDEKPARQRLRRLLQDLTDVSIVAEAENGEQAIAQAELQKPDLVLMDIQMPGMDGLTAARKLAEWKAPPAVVFCTAYDEYALAAFEAAAVDYLLKPVEKAKLHKALERAQRFSSTLLDDIAAASSPGLLLTTAQGSEKLSLTEVLCLRAEQKYVVAVHAGGEGLLRESLSQLEQDWPDYFIRIHRNTLVARSRLRGIVRVGTAQCALIEGLAEKPKISRRHLPDVKNALQGEGSAR</sequence>